<dbReference type="UniPathway" id="UPA00561">
    <property type="reaction ID" value="UER00617"/>
</dbReference>
<keyword evidence="3 4" id="KW-0170">Cobalt</keyword>
<comment type="subunit">
    <text evidence="4">Heterotetramer composed of 2 epsilon subunits (GlmE) and 2 sigma subunits (GlmS). GlmE exists as a homodimer and GlmS as a monomer.</text>
</comment>
<dbReference type="EC" id="5.4.99.1" evidence="4"/>
<dbReference type="EMBL" id="MYFO01000005">
    <property type="protein sequence ID" value="TFE90236.1"/>
    <property type="molecule type" value="Genomic_DNA"/>
</dbReference>
<dbReference type="RefSeq" id="WP_134750784.1">
    <property type="nucleotide sequence ID" value="NZ_MYFO02000001.1"/>
</dbReference>
<dbReference type="GO" id="GO:0050097">
    <property type="term" value="F:methylaspartate mutase activity"/>
    <property type="evidence" value="ECO:0007669"/>
    <property type="project" value="UniProtKB-UniRule"/>
</dbReference>
<protein>
    <recommendedName>
        <fullName evidence="4">Glutamate mutase epsilon subunit</fullName>
        <ecNumber evidence="4">5.4.99.1</ecNumber>
    </recommendedName>
    <alternativeName>
        <fullName evidence="4">Glutamate mutase E chain</fullName>
    </alternativeName>
    <alternativeName>
        <fullName evidence="4">Glutamate mutase large subunit</fullName>
    </alternativeName>
    <alternativeName>
        <fullName evidence="4">Methylaspartate mutase</fullName>
    </alternativeName>
</protein>
<dbReference type="Pfam" id="PF06368">
    <property type="entry name" value="Met_asp_mut_E"/>
    <property type="match status" value="1"/>
</dbReference>
<dbReference type="NCBIfam" id="TIGR01503">
    <property type="entry name" value="MthylAspMut_E"/>
    <property type="match status" value="1"/>
</dbReference>
<comment type="caution">
    <text evidence="4">Lacks conserved residue(s) required for the propagation of feature annotation.</text>
</comment>
<feature type="binding site" evidence="4">
    <location>
        <begin position="148"/>
        <end position="149"/>
    </location>
    <ligand>
        <name>L-glutamate</name>
        <dbReference type="ChEBI" id="CHEBI:29985"/>
    </ligand>
</feature>
<dbReference type="Gene3D" id="3.90.970.10">
    <property type="match status" value="1"/>
</dbReference>
<feature type="binding site" evidence="4">
    <location>
        <position position="65"/>
    </location>
    <ligand>
        <name>L-glutamate</name>
        <dbReference type="ChEBI" id="CHEBI:29985"/>
    </ligand>
</feature>
<dbReference type="GO" id="GO:0031419">
    <property type="term" value="F:cobalamin binding"/>
    <property type="evidence" value="ECO:0007669"/>
    <property type="project" value="UniProtKB-KW"/>
</dbReference>
<evidence type="ECO:0000256" key="4">
    <source>
        <dbReference type="HAMAP-Rule" id="MF_01923"/>
    </source>
</evidence>
<dbReference type="SUPFAM" id="SSF51703">
    <property type="entry name" value="Cobalamin (vitamin B12)-dependent enzymes"/>
    <property type="match status" value="1"/>
</dbReference>
<feature type="binding site" evidence="4">
    <location>
        <position position="296"/>
    </location>
    <ligand>
        <name>adenosylcob(III)alamin</name>
        <dbReference type="ChEBI" id="CHEBI:18408"/>
    </ligand>
</feature>
<accession>A0A4Y8Q7C3</accession>
<feature type="binding site" evidence="4">
    <location>
        <position position="170"/>
    </location>
    <ligand>
        <name>L-glutamate</name>
        <dbReference type="ChEBI" id="CHEBI:29985"/>
    </ligand>
</feature>
<feature type="binding site" evidence="4">
    <location>
        <position position="67"/>
    </location>
    <ligand>
        <name>adenosylcob(III)alamin</name>
        <dbReference type="ChEBI" id="CHEBI:18408"/>
    </ligand>
</feature>
<dbReference type="InterPro" id="IPR006396">
    <property type="entry name" value="Glu_mut_E"/>
</dbReference>
<reference evidence="5 6" key="1">
    <citation type="submission" date="2017-03" db="EMBL/GenBank/DDBJ databases">
        <title>Isolation of Levoglucosan Utilizing Bacteria.</title>
        <authorList>
            <person name="Arya A.S."/>
        </authorList>
    </citation>
    <scope>NUCLEOTIDE SEQUENCE [LARGE SCALE GENOMIC DNA]</scope>
    <source>
        <strain evidence="5 6">MEC069</strain>
    </source>
</reference>
<comment type="pathway">
    <text evidence="4">Amino-acid degradation; L-glutamate degradation via mesaconate pathway; acetate and pyruvate from L-glutamate: step 1/4.</text>
</comment>
<dbReference type="GO" id="GO:0019670">
    <property type="term" value="P:anaerobic L-glutamate catabolic process"/>
    <property type="evidence" value="ECO:0007669"/>
    <property type="project" value="InterPro"/>
</dbReference>
<comment type="similarity">
    <text evidence="4">Belongs to the methylaspartate mutase GlmE subunit family.</text>
</comment>
<dbReference type="InterPro" id="IPR016176">
    <property type="entry name" value="Cbl-dep_enz_cat"/>
</dbReference>
<feature type="binding site" evidence="4">
    <location>
        <position position="180"/>
    </location>
    <ligand>
        <name>L-glutamate</name>
        <dbReference type="ChEBI" id="CHEBI:29985"/>
    </ligand>
</feature>
<feature type="binding site" evidence="4">
    <location>
        <position position="99"/>
    </location>
    <ligand>
        <name>L-glutamate</name>
        <dbReference type="ChEBI" id="CHEBI:29985"/>
    </ligand>
</feature>
<dbReference type="AlphaFoldDB" id="A0A4Y8Q7C3"/>
<dbReference type="PIRSF" id="PIRSF001495">
    <property type="entry name" value="Met_asp_mut_epsi"/>
    <property type="match status" value="1"/>
</dbReference>
<keyword evidence="2 4" id="KW-0413">Isomerase</keyword>
<comment type="cofactor">
    <cofactor evidence="4">
        <name>adenosylcob(III)alamin</name>
        <dbReference type="ChEBI" id="CHEBI:18408"/>
    </cofactor>
</comment>
<comment type="catalytic activity">
    <reaction evidence="4">
        <text>(2S,3S)-3-methyl-L-aspartate = L-glutamate</text>
        <dbReference type="Rhea" id="RHEA:12857"/>
        <dbReference type="ChEBI" id="CHEBI:29985"/>
        <dbReference type="ChEBI" id="CHEBI:58724"/>
        <dbReference type="EC" id="5.4.99.1"/>
    </reaction>
</comment>
<keyword evidence="1 4" id="KW-0846">Cobalamin</keyword>
<feature type="binding site" evidence="4">
    <location>
        <position position="179"/>
    </location>
    <ligand>
        <name>adenosylcob(III)alamin</name>
        <dbReference type="ChEBI" id="CHEBI:18408"/>
    </ligand>
</feature>
<feature type="binding site" evidence="4">
    <location>
        <position position="329"/>
    </location>
    <ligand>
        <name>adenosylcob(III)alamin</name>
        <dbReference type="ChEBI" id="CHEBI:18408"/>
    </ligand>
</feature>
<comment type="function">
    <text evidence="4">Catalyzes the carbon skeleton rearrangement of L-glutamate to L-threo-3-methylaspartate ((2S,3S)-3-methylaspartate).</text>
</comment>
<feature type="binding site" evidence="4">
    <location>
        <position position="176"/>
    </location>
    <ligand>
        <name>L-glutamate</name>
        <dbReference type="ChEBI" id="CHEBI:29985"/>
    </ligand>
</feature>
<dbReference type="InterPro" id="IPR014714">
    <property type="entry name" value="Glu_mut_E_C_dom_sf"/>
</dbReference>
<keyword evidence="6" id="KW-1185">Reference proteome</keyword>
<evidence type="ECO:0000313" key="6">
    <source>
        <dbReference type="Proteomes" id="UP000298246"/>
    </source>
</evidence>
<evidence type="ECO:0000256" key="2">
    <source>
        <dbReference type="ARBA" id="ARBA00023235"/>
    </source>
</evidence>
<sequence>MLRNRKWSEAEFRAKRDEVLRTWPTGAGVDLDEAVAYVKRLPAAKSFHRKLADAAADGRSLVQPRGGVGVLGEHIKLLRHLQDAGQADLLPTTIDSYTRQNRYAEGETGIRESEAAGRSLLNGFPAVNYGVAGCRRVQEAVAIPVEARHGTPDARLLSEIVYASGWTSNEGGGISYNIPYAKSVPLERSLLDWQYCDRLTGLYEEMGIRLNREPYGPLTGTLVPPCVSNAVAILEALLAAEQGVKCLTLGYGQCGNLLQDVAALRALKEQAAAYLATYGYSDVHLTTVFHQWMGGFPTDELQATSLILWGTVTASLAGATKIIVKTTQEALGVPTMEANAQATRLTKEMATLTRGQRLPASPALEQEVRLIKEETDCLLAKVLELGEGDWAVGTVRAFAAGTLDIPFAPSRYNAGRILPARDNDGAIRLLDCGQLPLSPAIRSFHRDKLEQRARHEKRSVQFQMVVDDIYAVSRGALIGRPLQEQFSNL</sequence>
<evidence type="ECO:0000256" key="3">
    <source>
        <dbReference type="ARBA" id="ARBA00023285"/>
    </source>
</evidence>
<evidence type="ECO:0000256" key="1">
    <source>
        <dbReference type="ARBA" id="ARBA00022628"/>
    </source>
</evidence>
<dbReference type="Proteomes" id="UP000298246">
    <property type="component" value="Unassembled WGS sequence"/>
</dbReference>
<feature type="binding site" evidence="4">
    <location>
        <position position="325"/>
    </location>
    <ligand>
        <name>adenosylcob(III)alamin</name>
        <dbReference type="ChEBI" id="CHEBI:18408"/>
    </ligand>
</feature>
<feature type="binding site" evidence="4">
    <location>
        <position position="122"/>
    </location>
    <ligand>
        <name>adenosylcob(III)alamin</name>
        <dbReference type="ChEBI" id="CHEBI:18408"/>
    </ligand>
</feature>
<comment type="caution">
    <text evidence="5">The sequence shown here is derived from an EMBL/GenBank/DDBJ whole genome shotgun (WGS) entry which is preliminary data.</text>
</comment>
<dbReference type="GO" id="GO:0019553">
    <property type="term" value="P:L-glutamate catabolic process via L-citramalate"/>
    <property type="evidence" value="ECO:0007669"/>
    <property type="project" value="UniProtKB-UniRule"/>
</dbReference>
<evidence type="ECO:0000313" key="5">
    <source>
        <dbReference type="EMBL" id="TFE90236.1"/>
    </source>
</evidence>
<dbReference type="CDD" id="cd00245">
    <property type="entry name" value="Glm_e"/>
    <property type="match status" value="1"/>
</dbReference>
<name>A0A4Y8Q7C3_9BACL</name>
<dbReference type="OrthoDB" id="9763360at2"/>
<organism evidence="5 6">
    <name type="scientific">Paenibacillus athensensis</name>
    <dbReference type="NCBI Taxonomy" id="1967502"/>
    <lineage>
        <taxon>Bacteria</taxon>
        <taxon>Bacillati</taxon>
        <taxon>Bacillota</taxon>
        <taxon>Bacilli</taxon>
        <taxon>Bacillales</taxon>
        <taxon>Paenibacillaceae</taxon>
        <taxon>Paenibacillus</taxon>
    </lineage>
</organism>
<gene>
    <name evidence="4" type="primary">glmE</name>
    <name evidence="5" type="ORF">B5M42_06100</name>
</gene>
<proteinExistence type="inferred from homology"/>
<dbReference type="Gene3D" id="3.20.20.240">
    <property type="entry name" value="Methylmalonyl-CoA mutase"/>
    <property type="match status" value="1"/>
</dbReference>
<dbReference type="HAMAP" id="MF_01923">
    <property type="entry name" value="Me_Asp_mutase_E"/>
    <property type="match status" value="1"/>
</dbReference>